<reference evidence="1" key="1">
    <citation type="submission" date="2016-10" db="EMBL/GenBank/DDBJ databases">
        <title>Sequence of Gallionella enrichment culture.</title>
        <authorList>
            <person name="Poehlein A."/>
            <person name="Muehling M."/>
            <person name="Daniel R."/>
        </authorList>
    </citation>
    <scope>NUCLEOTIDE SEQUENCE</scope>
</reference>
<dbReference type="InterPro" id="IPR035069">
    <property type="entry name" value="TTHA1013/TTHA0281-like"/>
</dbReference>
<dbReference type="Pfam" id="PF05534">
    <property type="entry name" value="HicB"/>
    <property type="match status" value="1"/>
</dbReference>
<accession>A0A1J5PA95</accession>
<dbReference type="EMBL" id="MLJW01005789">
    <property type="protein sequence ID" value="OIQ67656.1"/>
    <property type="molecule type" value="Genomic_DNA"/>
</dbReference>
<dbReference type="SUPFAM" id="SSF143100">
    <property type="entry name" value="TTHA1013/TTHA0281-like"/>
    <property type="match status" value="1"/>
</dbReference>
<dbReference type="InterPro" id="IPR008651">
    <property type="entry name" value="Uncharacterised_HicB"/>
</dbReference>
<comment type="caution">
    <text evidence="1">The sequence shown here is derived from an EMBL/GenBank/DDBJ whole genome shotgun (WGS) entry which is preliminary data.</text>
</comment>
<dbReference type="GO" id="GO:0006355">
    <property type="term" value="P:regulation of DNA-templated transcription"/>
    <property type="evidence" value="ECO:0007669"/>
    <property type="project" value="InterPro"/>
</dbReference>
<dbReference type="InterPro" id="IPR010985">
    <property type="entry name" value="Ribbon_hlx_hlx"/>
</dbReference>
<dbReference type="SUPFAM" id="SSF47598">
    <property type="entry name" value="Ribbon-helix-helix"/>
    <property type="match status" value="1"/>
</dbReference>
<proteinExistence type="predicted"/>
<sequence length="112" mass="12269">MNNVMTYKGYTASMSYDPDDKILVGRVLDIADIIGFHGESVAEFEQSFHEAIDDYIDACAKLEQEPEKPASGKLMLRIDPSIHAAAAKAAAREGQSMNKWVAKVLADATAHR</sequence>
<evidence type="ECO:0000313" key="1">
    <source>
        <dbReference type="EMBL" id="OIQ67656.1"/>
    </source>
</evidence>
<organism evidence="1">
    <name type="scientific">mine drainage metagenome</name>
    <dbReference type="NCBI Taxonomy" id="410659"/>
    <lineage>
        <taxon>unclassified sequences</taxon>
        <taxon>metagenomes</taxon>
        <taxon>ecological metagenomes</taxon>
    </lineage>
</organism>
<gene>
    <name evidence="1" type="ORF">GALL_507650</name>
</gene>
<dbReference type="AlphaFoldDB" id="A0A1J5PA95"/>
<protein>
    <submittedName>
        <fullName evidence="1">HicB family protein</fullName>
    </submittedName>
</protein>
<name>A0A1J5PA95_9ZZZZ</name>